<evidence type="ECO:0000256" key="11">
    <source>
        <dbReference type="ARBA" id="ARBA00048008"/>
    </source>
</evidence>
<evidence type="ECO:0000256" key="17">
    <source>
        <dbReference type="ARBA" id="ARBA00048611"/>
    </source>
</evidence>
<dbReference type="InterPro" id="IPR002347">
    <property type="entry name" value="SDR_fam"/>
</dbReference>
<dbReference type="GO" id="GO:0016404">
    <property type="term" value="F:15-hydroxyprostaglandin dehydrogenase (NAD+) activity"/>
    <property type="evidence" value="ECO:0007669"/>
    <property type="project" value="UniProtKB-EC"/>
</dbReference>
<dbReference type="EnsemblMetazoa" id="XM_021055135.2">
    <property type="protein sequence ID" value="XP_020910794.1"/>
    <property type="gene ID" value="LOC110248593"/>
</dbReference>
<sequence>MKIAGKVAVVTGGAQGIGKEICKALLVRGANVCILDINKHEGQNQTKVFQNMFSQKQVLFVPCDVSKRDQFEAAFQRTHAQFGHIDIVCNNAGIFSKHDMADNVFEKVIDINMKGVILGTKLGLQYMGTSGSKGHGGVIVNVASVAGLVPAPDHPVYAGTKHAVVGFTRSLAIRALTKDSVRVNCICPSFTDTDMVRSGGLDDPKLQENAAIQFIAKYGLLSPELIATGVIELIEDDSKNGAVMRVTKQKGIDYKKYHEPKL</sequence>
<accession>A0A913XW83</accession>
<evidence type="ECO:0000313" key="24">
    <source>
        <dbReference type="Proteomes" id="UP000887567"/>
    </source>
</evidence>
<evidence type="ECO:0000256" key="7">
    <source>
        <dbReference type="ARBA" id="ARBA00042026"/>
    </source>
</evidence>
<evidence type="ECO:0000256" key="21">
    <source>
        <dbReference type="ARBA" id="ARBA00049188"/>
    </source>
</evidence>
<evidence type="ECO:0000256" key="5">
    <source>
        <dbReference type="ARBA" id="ARBA00040276"/>
    </source>
</evidence>
<comment type="catalytic activity">
    <reaction evidence="15">
        <text>resolvin D2 + NAD(+) = 7-oxoresolvin D2 + NADH + H(+)</text>
        <dbReference type="Rhea" id="RHEA:53584"/>
        <dbReference type="ChEBI" id="CHEBI:15378"/>
        <dbReference type="ChEBI" id="CHEBI:57540"/>
        <dbReference type="ChEBI" id="CHEBI:57945"/>
        <dbReference type="ChEBI" id="CHEBI:133367"/>
        <dbReference type="ChEBI" id="CHEBI:137497"/>
    </reaction>
    <physiologicalReaction direction="left-to-right" evidence="15">
        <dbReference type="Rhea" id="RHEA:53585"/>
    </physiologicalReaction>
</comment>
<evidence type="ECO:0000256" key="1">
    <source>
        <dbReference type="ARBA" id="ARBA00006484"/>
    </source>
</evidence>
<dbReference type="InterPro" id="IPR020904">
    <property type="entry name" value="Sc_DH/Rdtase_CS"/>
</dbReference>
<reference evidence="23" key="1">
    <citation type="submission" date="2022-11" db="UniProtKB">
        <authorList>
            <consortium name="EnsemblMetazoa"/>
        </authorList>
    </citation>
    <scope>IDENTIFICATION</scope>
</reference>
<evidence type="ECO:0000256" key="6">
    <source>
        <dbReference type="ARBA" id="ARBA00041812"/>
    </source>
</evidence>
<organism evidence="23 24">
    <name type="scientific">Exaiptasia diaphana</name>
    <name type="common">Tropical sea anemone</name>
    <name type="synonym">Aiptasia pulchella</name>
    <dbReference type="NCBI Taxonomy" id="2652724"/>
    <lineage>
        <taxon>Eukaryota</taxon>
        <taxon>Metazoa</taxon>
        <taxon>Cnidaria</taxon>
        <taxon>Anthozoa</taxon>
        <taxon>Hexacorallia</taxon>
        <taxon>Actiniaria</taxon>
        <taxon>Aiptasiidae</taxon>
        <taxon>Exaiptasia</taxon>
    </lineage>
</organism>
<evidence type="ECO:0000256" key="3">
    <source>
        <dbReference type="ARBA" id="ARBA00038968"/>
    </source>
</evidence>
<evidence type="ECO:0000256" key="8">
    <source>
        <dbReference type="ARBA" id="ARBA00045705"/>
    </source>
</evidence>
<dbReference type="CDD" id="cd05323">
    <property type="entry name" value="ADH_SDR_c_like"/>
    <property type="match status" value="1"/>
</dbReference>
<comment type="catalytic activity">
    <reaction evidence="14">
        <text>resolvin D1 + NAD(+) = 17-oxoresolvin D1 + NADH + H(+)</text>
        <dbReference type="Rhea" id="RHEA:50128"/>
        <dbReference type="ChEBI" id="CHEBI:15378"/>
        <dbReference type="ChEBI" id="CHEBI:57540"/>
        <dbReference type="ChEBI" id="CHEBI:57945"/>
        <dbReference type="ChEBI" id="CHEBI:132079"/>
        <dbReference type="ChEBI" id="CHEBI:132081"/>
    </reaction>
    <physiologicalReaction direction="left-to-right" evidence="14">
        <dbReference type="Rhea" id="RHEA:50129"/>
    </physiologicalReaction>
</comment>
<dbReference type="InterPro" id="IPR036291">
    <property type="entry name" value="NAD(P)-bd_dom_sf"/>
</dbReference>
<comment type="catalytic activity">
    <reaction evidence="11">
        <text>14-hydroxy-(4Z,7Z,10Z,12E,16Z,19Z)-docosahexaenoate + NAD(+) = 14-oxo-(4Z,7Z,10Z,12E,16Z,19Z)-docosahexaenoate + NADH + H(+)</text>
        <dbReference type="Rhea" id="RHEA:48952"/>
        <dbReference type="ChEBI" id="CHEBI:15378"/>
        <dbReference type="ChEBI" id="CHEBI:57540"/>
        <dbReference type="ChEBI" id="CHEBI:57945"/>
        <dbReference type="ChEBI" id="CHEBI:90866"/>
        <dbReference type="ChEBI" id="CHEBI:90867"/>
    </reaction>
    <physiologicalReaction direction="left-to-right" evidence="11">
        <dbReference type="Rhea" id="RHEA:48953"/>
    </physiologicalReaction>
</comment>
<dbReference type="FunFam" id="3.40.50.720:FF:000149">
    <property type="entry name" value="15-hydroxyprostaglandin dehydrogenase [NAD(+)]"/>
    <property type="match status" value="1"/>
</dbReference>
<dbReference type="SUPFAM" id="SSF51735">
    <property type="entry name" value="NAD(P)-binding Rossmann-fold domains"/>
    <property type="match status" value="1"/>
</dbReference>
<evidence type="ECO:0000256" key="14">
    <source>
        <dbReference type="ARBA" id="ARBA00048170"/>
    </source>
</evidence>
<evidence type="ECO:0000256" key="16">
    <source>
        <dbReference type="ARBA" id="ARBA00048535"/>
    </source>
</evidence>
<evidence type="ECO:0000256" key="15">
    <source>
        <dbReference type="ARBA" id="ARBA00048393"/>
    </source>
</evidence>
<keyword evidence="24" id="KW-1185">Reference proteome</keyword>
<dbReference type="KEGG" id="epa:110248593"/>
<dbReference type="AlphaFoldDB" id="A0A913XW83"/>
<evidence type="ECO:0000256" key="13">
    <source>
        <dbReference type="ARBA" id="ARBA00048144"/>
    </source>
</evidence>
<evidence type="ECO:0000256" key="18">
    <source>
        <dbReference type="ARBA" id="ARBA00048739"/>
    </source>
</evidence>
<comment type="catalytic activity">
    <reaction evidence="21">
        <text>resolvin E1 + NAD(+) = 18-oxo-resolvin E1 + NADH + H(+)</text>
        <dbReference type="Rhea" id="RHEA:49244"/>
        <dbReference type="ChEBI" id="CHEBI:15378"/>
        <dbReference type="ChEBI" id="CHEBI:57540"/>
        <dbReference type="ChEBI" id="CHEBI:57945"/>
        <dbReference type="ChEBI" id="CHEBI:91000"/>
        <dbReference type="ChEBI" id="CHEBI:91001"/>
    </reaction>
    <physiologicalReaction direction="left-to-right" evidence="21">
        <dbReference type="Rhea" id="RHEA:49245"/>
    </physiologicalReaction>
</comment>
<comment type="catalytic activity">
    <reaction evidence="18">
        <text>prostaglandin E2 + NAD(+) = 15-oxoprostaglandin E2 + NADH + H(+)</text>
        <dbReference type="Rhea" id="RHEA:11876"/>
        <dbReference type="ChEBI" id="CHEBI:15378"/>
        <dbReference type="ChEBI" id="CHEBI:57400"/>
        <dbReference type="ChEBI" id="CHEBI:57540"/>
        <dbReference type="ChEBI" id="CHEBI:57945"/>
        <dbReference type="ChEBI" id="CHEBI:606564"/>
        <dbReference type="EC" id="1.1.1.141"/>
    </reaction>
    <physiologicalReaction direction="left-to-right" evidence="18">
        <dbReference type="Rhea" id="RHEA:11877"/>
    </physiologicalReaction>
</comment>
<comment type="catalytic activity">
    <reaction evidence="10">
        <text>resolvin D1 + NAD(+) = 8-oxoresolvin D1 + NADH + H(+)</text>
        <dbReference type="Rhea" id="RHEA:50124"/>
        <dbReference type="ChEBI" id="CHEBI:15378"/>
        <dbReference type="ChEBI" id="CHEBI:57540"/>
        <dbReference type="ChEBI" id="CHEBI:57945"/>
        <dbReference type="ChEBI" id="CHEBI:132079"/>
        <dbReference type="ChEBI" id="CHEBI:132080"/>
    </reaction>
    <physiologicalReaction direction="left-to-right" evidence="10">
        <dbReference type="Rhea" id="RHEA:50125"/>
    </physiologicalReaction>
</comment>
<dbReference type="GO" id="GO:0047034">
    <property type="term" value="F:15-hydroxyicosatetraenoate dehydrogenase activity"/>
    <property type="evidence" value="ECO:0007669"/>
    <property type="project" value="UniProtKB-EC"/>
</dbReference>
<evidence type="ECO:0000256" key="4">
    <source>
        <dbReference type="ARBA" id="ARBA00039060"/>
    </source>
</evidence>
<dbReference type="EC" id="1.1.1.232" evidence="4"/>
<evidence type="ECO:0000313" key="23">
    <source>
        <dbReference type="EnsemblMetazoa" id="XP_020910794.1"/>
    </source>
</evidence>
<evidence type="ECO:0000256" key="20">
    <source>
        <dbReference type="ARBA" id="ARBA00049151"/>
    </source>
</evidence>
<protein>
    <recommendedName>
        <fullName evidence="5">15-hydroxyprostaglandin dehydrogenase [NAD(+)]</fullName>
        <ecNumber evidence="3">1.1.1.141</ecNumber>
        <ecNumber evidence="4">1.1.1.232</ecNumber>
    </recommendedName>
    <alternativeName>
        <fullName evidence="7">Eicosanoid/docosanoid dehydrogenase [NAD(+)]</fullName>
    </alternativeName>
    <alternativeName>
        <fullName evidence="6">Prostaglandin dehydrogenase 1</fullName>
    </alternativeName>
</protein>
<dbReference type="PRINTS" id="PR00081">
    <property type="entry name" value="GDHRDH"/>
</dbReference>
<dbReference type="GeneID" id="110248593"/>
<name>A0A913XW83_EXADI</name>
<evidence type="ECO:0000256" key="12">
    <source>
        <dbReference type="ARBA" id="ARBA00048140"/>
    </source>
</evidence>
<dbReference type="PRINTS" id="PR00080">
    <property type="entry name" value="SDRFAMILY"/>
</dbReference>
<dbReference type="Proteomes" id="UP000887567">
    <property type="component" value="Unplaced"/>
</dbReference>
<dbReference type="GO" id="GO:0005737">
    <property type="term" value="C:cytoplasm"/>
    <property type="evidence" value="ECO:0007669"/>
    <property type="project" value="TreeGrafter"/>
</dbReference>
<comment type="similarity">
    <text evidence="1 22">Belongs to the short-chain dehydrogenases/reductases (SDR) family.</text>
</comment>
<dbReference type="Gene3D" id="3.40.50.720">
    <property type="entry name" value="NAD(P)-binding Rossmann-like Domain"/>
    <property type="match status" value="1"/>
</dbReference>
<keyword evidence="2" id="KW-0560">Oxidoreductase</keyword>
<comment type="catalytic activity">
    <reaction evidence="16">
        <text>lipoxin A4 + NAD(+) = 15-oxo-(5S,6R)-dihydroxy-(7E,9E,11Z,13E)-eicosatetraenoate + NADH + H(+)</text>
        <dbReference type="Rhea" id="RHEA:41572"/>
        <dbReference type="ChEBI" id="CHEBI:15378"/>
        <dbReference type="ChEBI" id="CHEBI:57540"/>
        <dbReference type="ChEBI" id="CHEBI:57945"/>
        <dbReference type="ChEBI" id="CHEBI:67026"/>
        <dbReference type="ChEBI" id="CHEBI:78311"/>
    </reaction>
    <physiologicalReaction direction="left-to-right" evidence="16">
        <dbReference type="Rhea" id="RHEA:41573"/>
    </physiologicalReaction>
</comment>
<dbReference type="EC" id="1.1.1.141" evidence="3"/>
<comment type="catalytic activity">
    <reaction evidence="12">
        <text>15-oxo-(5S,6R)-dihydroxy-(7E,9E,11Z)-eicosatrienoate + NADH + H(+) = (5S,6R,15S)-trihydroxy-(7E,9E,11Z)-eicosatrienoate + NAD(+)</text>
        <dbReference type="Rhea" id="RHEA:41596"/>
        <dbReference type="ChEBI" id="CHEBI:15378"/>
        <dbReference type="ChEBI" id="CHEBI:57540"/>
        <dbReference type="ChEBI" id="CHEBI:57945"/>
        <dbReference type="ChEBI" id="CHEBI:78325"/>
        <dbReference type="ChEBI" id="CHEBI:78329"/>
    </reaction>
    <physiologicalReaction direction="left-to-right" evidence="12">
        <dbReference type="Rhea" id="RHEA:41597"/>
    </physiologicalReaction>
</comment>
<proteinExistence type="inferred from homology"/>
<evidence type="ECO:0000256" key="2">
    <source>
        <dbReference type="ARBA" id="ARBA00023002"/>
    </source>
</evidence>
<dbReference type="PROSITE" id="PS00061">
    <property type="entry name" value="ADH_SHORT"/>
    <property type="match status" value="1"/>
</dbReference>
<evidence type="ECO:0000256" key="19">
    <source>
        <dbReference type="ARBA" id="ARBA00048921"/>
    </source>
</evidence>
<dbReference type="Pfam" id="PF00106">
    <property type="entry name" value="adh_short"/>
    <property type="match status" value="1"/>
</dbReference>
<comment type="catalytic activity">
    <reaction evidence="19">
        <text>resolvin D2 + NAD(+) = 16-oxoresolvin D2 + NADH + H(+)</text>
        <dbReference type="Rhea" id="RHEA:53588"/>
        <dbReference type="ChEBI" id="CHEBI:15378"/>
        <dbReference type="ChEBI" id="CHEBI:57540"/>
        <dbReference type="ChEBI" id="CHEBI:57945"/>
        <dbReference type="ChEBI" id="CHEBI:133367"/>
        <dbReference type="ChEBI" id="CHEBI:137498"/>
    </reaction>
    <physiologicalReaction direction="left-to-right" evidence="19">
        <dbReference type="Rhea" id="RHEA:53589"/>
    </physiologicalReaction>
</comment>
<dbReference type="OrthoDB" id="37659at2759"/>
<dbReference type="PANTHER" id="PTHR44229:SF4">
    <property type="entry name" value="15-HYDROXYPROSTAGLANDIN DEHYDROGENASE [NAD(+)]"/>
    <property type="match status" value="1"/>
</dbReference>
<dbReference type="PANTHER" id="PTHR44229">
    <property type="entry name" value="15-HYDROXYPROSTAGLANDIN DEHYDROGENASE [NAD(+)]"/>
    <property type="match status" value="1"/>
</dbReference>
<comment type="catalytic activity">
    <reaction evidence="20">
        <text>(15S)-hydroxy-(5Z,8Z,11Z,13E)-eicosatetraenoate + NAD(+) = 15-oxo-(5Z,8Z,11Z,13E)-eicosatetraenoate + NADH + H(+)</text>
        <dbReference type="Rhea" id="RHEA:23260"/>
        <dbReference type="ChEBI" id="CHEBI:15378"/>
        <dbReference type="ChEBI" id="CHEBI:57409"/>
        <dbReference type="ChEBI" id="CHEBI:57410"/>
        <dbReference type="ChEBI" id="CHEBI:57540"/>
        <dbReference type="ChEBI" id="CHEBI:57945"/>
        <dbReference type="EC" id="1.1.1.232"/>
    </reaction>
    <physiologicalReaction direction="left-to-right" evidence="20">
        <dbReference type="Rhea" id="RHEA:23261"/>
    </physiologicalReaction>
</comment>
<comment type="catalytic activity">
    <reaction evidence="9">
        <text>prostaglandin E1 + NAD(+) = 15-oxoprostaglandin E1 + NADH + H(+)</text>
        <dbReference type="Rhea" id="RHEA:16477"/>
        <dbReference type="ChEBI" id="CHEBI:15378"/>
        <dbReference type="ChEBI" id="CHEBI:57397"/>
        <dbReference type="ChEBI" id="CHEBI:57401"/>
        <dbReference type="ChEBI" id="CHEBI:57540"/>
        <dbReference type="ChEBI" id="CHEBI:57945"/>
    </reaction>
    <physiologicalReaction direction="left-to-right" evidence="9">
        <dbReference type="Rhea" id="RHEA:16478"/>
    </physiologicalReaction>
</comment>
<comment type="function">
    <text evidence="8">Catalyzes the NAD-dependent dehydrogenation (oxidation) of a broad array of hydroxylated polyunsaturated fatty acids (mainly eicosanoids and docosanoids, including prostaglandins, lipoxins and resolvins), yielding their corresponding keto (oxo) metabolites. Decreases the levels of the pro-proliferative prostaglandins such as prostaglandin E2 (whose activity is increased in cancer because of an increase in the expression of cyclooxygenase 2) and generates oxo-fatty acid products that can profoundly influence cell function by abrogating pro-inflammatory cytokine expression. Converts resolvins E1, D1 and D2 to their oxo products, which represents a mode of resolvin inactivation. Resolvin E1 plays important roles during the resolution phase of acute inflammation, while resolvins D1 and D2 have a unique role in obesity-induced adipose inflammation.</text>
</comment>
<evidence type="ECO:0000256" key="9">
    <source>
        <dbReference type="ARBA" id="ARBA00047325"/>
    </source>
</evidence>
<comment type="catalytic activity">
    <reaction evidence="17">
        <text>prostaglandin A1 + NAD(+) = 15-oxo-prostaglandin A1 + NADH + H(+)</text>
        <dbReference type="Rhea" id="RHEA:41263"/>
        <dbReference type="ChEBI" id="CHEBI:15378"/>
        <dbReference type="ChEBI" id="CHEBI:57398"/>
        <dbReference type="ChEBI" id="CHEBI:57540"/>
        <dbReference type="ChEBI" id="CHEBI:57945"/>
        <dbReference type="ChEBI" id="CHEBI:85072"/>
    </reaction>
    <physiologicalReaction direction="left-to-right" evidence="17">
        <dbReference type="Rhea" id="RHEA:41264"/>
    </physiologicalReaction>
</comment>
<evidence type="ECO:0000256" key="22">
    <source>
        <dbReference type="RuleBase" id="RU000363"/>
    </source>
</evidence>
<dbReference type="OMA" id="DEMAPYG"/>
<evidence type="ECO:0000256" key="10">
    <source>
        <dbReference type="ARBA" id="ARBA00047672"/>
    </source>
</evidence>
<dbReference type="RefSeq" id="XP_020910794.1">
    <property type="nucleotide sequence ID" value="XM_021055135.2"/>
</dbReference>
<comment type="catalytic activity">
    <reaction evidence="13">
        <text>(11R)-hydroxy-(5Z,8Z,12E,14Z)-eicosatetraenoate + NAD(+) = 11-oxo-(5Z,8Z,12E,14Z)-eicosatetraenoate + NADH + H(+)</text>
        <dbReference type="Rhea" id="RHEA:48640"/>
        <dbReference type="ChEBI" id="CHEBI:15378"/>
        <dbReference type="ChEBI" id="CHEBI:57540"/>
        <dbReference type="ChEBI" id="CHEBI:57945"/>
        <dbReference type="ChEBI" id="CHEBI:78836"/>
        <dbReference type="ChEBI" id="CHEBI:90697"/>
    </reaction>
    <physiologicalReaction direction="left-to-right" evidence="13">
        <dbReference type="Rhea" id="RHEA:48641"/>
    </physiologicalReaction>
</comment>